<dbReference type="AlphaFoldDB" id="A0AA35RGG3"/>
<dbReference type="InterPro" id="IPR019407">
    <property type="entry name" value="CTU2"/>
</dbReference>
<keyword evidence="1" id="KW-0963">Cytoplasm</keyword>
<evidence type="ECO:0000313" key="4">
    <source>
        <dbReference type="Proteomes" id="UP001174909"/>
    </source>
</evidence>
<keyword evidence="4" id="KW-1185">Reference proteome</keyword>
<sequence>MYQSLVGEKVTNEALEKRIKSLFDSCTSVTAKESLLLPLRRRLLVDAARKLGYSKVLMGDTATRLAVRLLGNVAQGRGQTLPLDTGFMDDRTGDVAFIRPLREFPANEVAMYASLNGLDSIAIPHFTSLEPEMASIEQLTESFIAGLQVDFPSTTSTVFRTGDKLTVGGDEKSKRCALCQAPSGPPADGSVFTHLSRPESCDPGLWDCLCYGKTTLHSCCQLTVKDLNSSLLPPFVDRNNSHVDTLYICMLPVHGRASILHQRPPF</sequence>
<dbReference type="Pfam" id="PF10288">
    <property type="entry name" value="CTU2"/>
    <property type="match status" value="1"/>
</dbReference>
<proteinExistence type="predicted"/>
<keyword evidence="2" id="KW-0819">tRNA processing</keyword>
<evidence type="ECO:0000256" key="2">
    <source>
        <dbReference type="ARBA" id="ARBA00022694"/>
    </source>
</evidence>
<dbReference type="GO" id="GO:0000049">
    <property type="term" value="F:tRNA binding"/>
    <property type="evidence" value="ECO:0007669"/>
    <property type="project" value="InterPro"/>
</dbReference>
<dbReference type="InterPro" id="IPR014729">
    <property type="entry name" value="Rossmann-like_a/b/a_fold"/>
</dbReference>
<gene>
    <name evidence="3" type="ORF">GBAR_LOCUS6756</name>
</gene>
<dbReference type="EMBL" id="CASHTH010001023">
    <property type="protein sequence ID" value="CAI8010231.1"/>
    <property type="molecule type" value="Genomic_DNA"/>
</dbReference>
<dbReference type="PANTHER" id="PTHR20882">
    <property type="entry name" value="CYTOPLASMIC TRNA 2-THIOLATION PROTEIN 2"/>
    <property type="match status" value="1"/>
</dbReference>
<protein>
    <submittedName>
        <fullName evidence="3">Cytoplasmic tRNA 2-thiolation protein 2-A</fullName>
    </submittedName>
</protein>
<evidence type="ECO:0000256" key="1">
    <source>
        <dbReference type="ARBA" id="ARBA00022490"/>
    </source>
</evidence>
<evidence type="ECO:0000313" key="3">
    <source>
        <dbReference type="EMBL" id="CAI8010231.1"/>
    </source>
</evidence>
<dbReference type="GO" id="GO:0005829">
    <property type="term" value="C:cytosol"/>
    <property type="evidence" value="ECO:0007669"/>
    <property type="project" value="TreeGrafter"/>
</dbReference>
<accession>A0AA35RGG3</accession>
<comment type="caution">
    <text evidence="3">The sequence shown here is derived from an EMBL/GenBank/DDBJ whole genome shotgun (WGS) entry which is preliminary data.</text>
</comment>
<dbReference type="Proteomes" id="UP001174909">
    <property type="component" value="Unassembled WGS sequence"/>
</dbReference>
<organism evidence="3 4">
    <name type="scientific">Geodia barretti</name>
    <name type="common">Barrett's horny sponge</name>
    <dbReference type="NCBI Taxonomy" id="519541"/>
    <lineage>
        <taxon>Eukaryota</taxon>
        <taxon>Metazoa</taxon>
        <taxon>Porifera</taxon>
        <taxon>Demospongiae</taxon>
        <taxon>Heteroscleromorpha</taxon>
        <taxon>Tetractinellida</taxon>
        <taxon>Astrophorina</taxon>
        <taxon>Geodiidae</taxon>
        <taxon>Geodia</taxon>
    </lineage>
</organism>
<dbReference type="SUPFAM" id="SSF52402">
    <property type="entry name" value="Adenine nucleotide alpha hydrolases-like"/>
    <property type="match status" value="1"/>
</dbReference>
<dbReference type="GO" id="GO:0002143">
    <property type="term" value="P:tRNA wobble position uridine thiolation"/>
    <property type="evidence" value="ECO:0007669"/>
    <property type="project" value="TreeGrafter"/>
</dbReference>
<dbReference type="PANTHER" id="PTHR20882:SF14">
    <property type="entry name" value="CYTOPLASMIC TRNA 2-THIOLATION PROTEIN 2"/>
    <property type="match status" value="1"/>
</dbReference>
<name>A0AA35RGG3_GEOBA</name>
<dbReference type="Gene3D" id="3.40.50.620">
    <property type="entry name" value="HUPs"/>
    <property type="match status" value="1"/>
</dbReference>
<reference evidence="3" key="1">
    <citation type="submission" date="2023-03" db="EMBL/GenBank/DDBJ databases">
        <authorList>
            <person name="Steffen K."/>
            <person name="Cardenas P."/>
        </authorList>
    </citation>
    <scope>NUCLEOTIDE SEQUENCE</scope>
</reference>
<dbReference type="GO" id="GO:0016783">
    <property type="term" value="F:sulfurtransferase activity"/>
    <property type="evidence" value="ECO:0007669"/>
    <property type="project" value="TreeGrafter"/>
</dbReference>